<dbReference type="AlphaFoldDB" id="D2R6V5"/>
<name>D2R6V5_PIRSD</name>
<evidence type="ECO:0000313" key="2">
    <source>
        <dbReference type="EMBL" id="ADB19158.1"/>
    </source>
</evidence>
<evidence type="ECO:0000313" key="3">
    <source>
        <dbReference type="Proteomes" id="UP000001887"/>
    </source>
</evidence>
<sequence length="136" mass="14106" precursor="true">MSFLQNFKRSSQRRATATVELAICLPVLVTLIFGALEAAKAIHLQQTATIVAYEVAQAATASGGTSTSAMSQGTSLFTSRSIVGGSINISPAVTNLTAAGTNITVTASIPVNQNSYAFAYIFSGRTLSATVVMQKL</sequence>
<dbReference type="Pfam" id="PF07811">
    <property type="entry name" value="TadE"/>
    <property type="match status" value="1"/>
</dbReference>
<keyword evidence="3" id="KW-1185">Reference proteome</keyword>
<dbReference type="OrthoDB" id="284108at2"/>
<reference evidence="2 3" key="1">
    <citation type="journal article" date="2009" name="Stand. Genomic Sci.">
        <title>Complete genome sequence of Pirellula staleyi type strain (ATCC 27377).</title>
        <authorList>
            <person name="Clum A."/>
            <person name="Tindall B.J."/>
            <person name="Sikorski J."/>
            <person name="Ivanova N."/>
            <person name="Mavrommatis K."/>
            <person name="Lucas S."/>
            <person name="Glavina del Rio T."/>
            <person name="Nolan M."/>
            <person name="Chen F."/>
            <person name="Tice H."/>
            <person name="Pitluck S."/>
            <person name="Cheng J.F."/>
            <person name="Chertkov O."/>
            <person name="Brettin T."/>
            <person name="Han C."/>
            <person name="Detter J.C."/>
            <person name="Kuske C."/>
            <person name="Bruce D."/>
            <person name="Goodwin L."/>
            <person name="Ovchinikova G."/>
            <person name="Pati A."/>
            <person name="Mikhailova N."/>
            <person name="Chen A."/>
            <person name="Palaniappan K."/>
            <person name="Land M."/>
            <person name="Hauser L."/>
            <person name="Chang Y.J."/>
            <person name="Jeffries C.D."/>
            <person name="Chain P."/>
            <person name="Rohde M."/>
            <person name="Goker M."/>
            <person name="Bristow J."/>
            <person name="Eisen J.A."/>
            <person name="Markowitz V."/>
            <person name="Hugenholtz P."/>
            <person name="Kyrpides N.C."/>
            <person name="Klenk H.P."/>
            <person name="Lapidus A."/>
        </authorList>
    </citation>
    <scope>NUCLEOTIDE SEQUENCE [LARGE SCALE GENOMIC DNA]</scope>
    <source>
        <strain evidence="3">ATCC 27377 / DSM 6068 / ICPB 4128</strain>
    </source>
</reference>
<evidence type="ECO:0000259" key="1">
    <source>
        <dbReference type="Pfam" id="PF07811"/>
    </source>
</evidence>
<dbReference type="Proteomes" id="UP000001887">
    <property type="component" value="Chromosome"/>
</dbReference>
<dbReference type="EMBL" id="CP001848">
    <property type="protein sequence ID" value="ADB19158.1"/>
    <property type="molecule type" value="Genomic_DNA"/>
</dbReference>
<protein>
    <submittedName>
        <fullName evidence="2">TadE family protein</fullName>
    </submittedName>
</protein>
<feature type="domain" description="TadE-like" evidence="1">
    <location>
        <begin position="16"/>
        <end position="56"/>
    </location>
</feature>
<proteinExistence type="predicted"/>
<dbReference type="STRING" id="530564.Psta_4516"/>
<dbReference type="eggNOG" id="COG4961">
    <property type="taxonomic scope" value="Bacteria"/>
</dbReference>
<accession>D2R6V5</accession>
<organism evidence="2 3">
    <name type="scientific">Pirellula staleyi (strain ATCC 27377 / DSM 6068 / ICPB 4128)</name>
    <name type="common">Pirella staleyi</name>
    <dbReference type="NCBI Taxonomy" id="530564"/>
    <lineage>
        <taxon>Bacteria</taxon>
        <taxon>Pseudomonadati</taxon>
        <taxon>Planctomycetota</taxon>
        <taxon>Planctomycetia</taxon>
        <taxon>Pirellulales</taxon>
        <taxon>Pirellulaceae</taxon>
        <taxon>Pirellula</taxon>
    </lineage>
</organism>
<gene>
    <name evidence="2" type="ordered locus">Psta_4516</name>
</gene>
<dbReference type="HOGENOM" id="CLU_122851_3_1_0"/>
<dbReference type="InterPro" id="IPR012495">
    <property type="entry name" value="TadE-like_dom"/>
</dbReference>
<dbReference type="KEGG" id="psl:Psta_4516"/>